<dbReference type="Gene3D" id="2.40.170.20">
    <property type="entry name" value="TonB-dependent receptor, beta-barrel domain"/>
    <property type="match status" value="1"/>
</dbReference>
<evidence type="ECO:0000256" key="4">
    <source>
        <dbReference type="ARBA" id="ARBA00022692"/>
    </source>
</evidence>
<keyword evidence="4" id="KW-0812">Transmembrane</keyword>
<dbReference type="Pfam" id="PF13620">
    <property type="entry name" value="CarboxypepD_reg"/>
    <property type="match status" value="1"/>
</dbReference>
<feature type="signal peptide" evidence="7">
    <location>
        <begin position="1"/>
        <end position="27"/>
    </location>
</feature>
<evidence type="ECO:0000256" key="1">
    <source>
        <dbReference type="ARBA" id="ARBA00004571"/>
    </source>
</evidence>
<dbReference type="InterPro" id="IPR036942">
    <property type="entry name" value="Beta-barrel_TonB_sf"/>
</dbReference>
<evidence type="ECO:0000313" key="9">
    <source>
        <dbReference type="EMBL" id="PRH82003.1"/>
    </source>
</evidence>
<dbReference type="AlphaFoldDB" id="A0A2P6M7N7"/>
<accession>A0A2P6M7N7</accession>
<evidence type="ECO:0000256" key="5">
    <source>
        <dbReference type="ARBA" id="ARBA00023136"/>
    </source>
</evidence>
<name>A0A2P6M7N7_9GAMM</name>
<dbReference type="GO" id="GO:0009279">
    <property type="term" value="C:cell outer membrane"/>
    <property type="evidence" value="ECO:0007669"/>
    <property type="project" value="UniProtKB-SubCell"/>
</dbReference>
<dbReference type="GO" id="GO:0044718">
    <property type="term" value="P:siderophore transmembrane transport"/>
    <property type="evidence" value="ECO:0007669"/>
    <property type="project" value="TreeGrafter"/>
</dbReference>
<keyword evidence="10" id="KW-1185">Reference proteome</keyword>
<feature type="domain" description="TonB-dependent transporter Oar-like beta-barrel" evidence="8">
    <location>
        <begin position="358"/>
        <end position="1016"/>
    </location>
</feature>
<comment type="caution">
    <text evidence="9">The sequence shown here is derived from an EMBL/GenBank/DDBJ whole genome shotgun (WGS) entry which is preliminary data.</text>
</comment>
<dbReference type="Pfam" id="PF25183">
    <property type="entry name" value="OMP_b-brl_4"/>
    <property type="match status" value="2"/>
</dbReference>
<dbReference type="PANTHER" id="PTHR30069">
    <property type="entry name" value="TONB-DEPENDENT OUTER MEMBRANE RECEPTOR"/>
    <property type="match status" value="1"/>
</dbReference>
<evidence type="ECO:0000256" key="3">
    <source>
        <dbReference type="ARBA" id="ARBA00022452"/>
    </source>
</evidence>
<dbReference type="RefSeq" id="WP_106990761.1">
    <property type="nucleotide sequence ID" value="NZ_KZ679092.1"/>
</dbReference>
<keyword evidence="3" id="KW-1134">Transmembrane beta strand</keyword>
<dbReference type="InterPro" id="IPR039426">
    <property type="entry name" value="TonB-dep_rcpt-like"/>
</dbReference>
<dbReference type="PANTHER" id="PTHR30069:SF46">
    <property type="entry name" value="OAR PROTEIN"/>
    <property type="match status" value="1"/>
</dbReference>
<evidence type="ECO:0000256" key="7">
    <source>
        <dbReference type="SAM" id="SignalP"/>
    </source>
</evidence>
<evidence type="ECO:0000313" key="10">
    <source>
        <dbReference type="Proteomes" id="UP000241736"/>
    </source>
</evidence>
<dbReference type="GO" id="GO:0030246">
    <property type="term" value="F:carbohydrate binding"/>
    <property type="evidence" value="ECO:0007669"/>
    <property type="project" value="InterPro"/>
</dbReference>
<keyword evidence="2" id="KW-0813">Transport</keyword>
<dbReference type="EMBL" id="PVLF01000014">
    <property type="protein sequence ID" value="PRH82003.1"/>
    <property type="molecule type" value="Genomic_DNA"/>
</dbReference>
<sequence length="1096" mass="119882">MTNRNRVRLSQLSLGLAIALAAAPAFAQNTTASVTGRIVGSDAQPVTGAQVTIVHTPSGTVSNATTGNDGRYSARGLRVGGPYTITIIKDGVTEVREGVYLQLAETTAVDATLVDDVATLAAVEVTGSSVISEVFSPEKMGTGSNVNRSQIEALPSANRNIQDYIRTDPRISQVSKADGAISAGGQNTRYNLIKIDGVSASDPFGLESNNLPTERQPVSIDAIEEINIDLANYDTTIAGGTGAVVNAVTRSGTNEFHGSLYYTLRDGDWVRGTLDGVEFNGWESEDTYGGTFGGPLVKDRLFFFVNYEKYVRTAPSTGFGGTPYGLGQITDQNIADVQAAAAAYGFDAGGIGGLNADTEIEEYAIKLDWNISDAHRAALRYSFLDQGVLRFPQVDNNSISLNSFWYNYAKEFESTVLELFSDWSDNFSTEFKVSRRDYTAVRETNSNLPQIEIRGFGPNSNRSIYLGTEQNSHVNLIDTEQTTLFGSGNLFVGNHELKFGFDWEKNDVINFYGRDLNGTYVFNNLAAFIAGNPSTYVVRAPRPDGGTYADIPAAYTQKNTGLFLQDTWSVNYNLTLMFGLRYDKPDFDDQRLYNEFVSDIYGYDNSNTVDVSILQPRVGFNYTFDAERPTQVRGGFGLFQGASPNVWLAGAYQNTGISYVQYEETNGGNFDPSVPPYIPGTGLNPACYPVPTLASCPRQNVDIIAPDFALPSVWKANLAFEHELPWHGIVLSAEALFTNVKDGIFIQRLDPFNAAGDGVTAIGQDGRTLFWNANGLNPDRRGNNGIAHGTNGAFNRALRPNGVGDVFLVSNTDKGESSQFTFGLDKPLVDTWGWSLFYTYTEATEVSPMTSSQNSSNWGNTPIGSMNEDVAYDSRYAIKDRFTGTVTWRHNFFENYETRVSMFYEGRSGRPFSYIFGNDANGDANGNTGRFNDLFYVPNGPGDVVWTGGSAMEQSFFAWLEQNPELRAYQGQIAPANAFRSQWVNSFDVRITQELPGFAEGHKSVLALDIMNIGNLLNKDWGLIEDYGFNANRQLASYAGICGPGVTLAGCAGNDGKYVYHWTGPGSDAQIQENNNDKGNTAVSRWSVMLSFKYQF</sequence>
<dbReference type="InterPro" id="IPR057601">
    <property type="entry name" value="Oar-like_b-barrel"/>
</dbReference>
<evidence type="ECO:0000256" key="6">
    <source>
        <dbReference type="ARBA" id="ARBA00023237"/>
    </source>
</evidence>
<reference evidence="9 10" key="1">
    <citation type="submission" date="2018-03" db="EMBL/GenBank/DDBJ databases">
        <title>Arenimonas caeni sp. nov., isolated from activated sludge.</title>
        <authorList>
            <person name="Liu H."/>
        </authorList>
    </citation>
    <scope>NUCLEOTIDE SEQUENCE [LARGE SCALE GENOMIC DNA]</scope>
    <source>
        <strain evidence="10">z29</strain>
    </source>
</reference>
<gene>
    <name evidence="9" type="ORF">C6N40_09380</name>
</gene>
<protein>
    <submittedName>
        <fullName evidence="9">Oar protein</fullName>
    </submittedName>
</protein>
<evidence type="ECO:0000259" key="8">
    <source>
        <dbReference type="Pfam" id="PF25183"/>
    </source>
</evidence>
<feature type="domain" description="TonB-dependent transporter Oar-like beta-barrel" evidence="8">
    <location>
        <begin position="248"/>
        <end position="320"/>
    </location>
</feature>
<dbReference type="SUPFAM" id="SSF49452">
    <property type="entry name" value="Starch-binding domain-like"/>
    <property type="match status" value="1"/>
</dbReference>
<dbReference type="Gene3D" id="2.60.40.1120">
    <property type="entry name" value="Carboxypeptidase-like, regulatory domain"/>
    <property type="match status" value="1"/>
</dbReference>
<proteinExistence type="predicted"/>
<dbReference type="InterPro" id="IPR013784">
    <property type="entry name" value="Carb-bd-like_fold"/>
</dbReference>
<organism evidence="9 10">
    <name type="scientific">Arenimonas caeni</name>
    <dbReference type="NCBI Taxonomy" id="2058085"/>
    <lineage>
        <taxon>Bacteria</taxon>
        <taxon>Pseudomonadati</taxon>
        <taxon>Pseudomonadota</taxon>
        <taxon>Gammaproteobacteria</taxon>
        <taxon>Lysobacterales</taxon>
        <taxon>Lysobacteraceae</taxon>
        <taxon>Arenimonas</taxon>
    </lineage>
</organism>
<dbReference type="SUPFAM" id="SSF56935">
    <property type="entry name" value="Porins"/>
    <property type="match status" value="1"/>
</dbReference>
<keyword evidence="6" id="KW-0998">Cell outer membrane</keyword>
<dbReference type="GO" id="GO:0015344">
    <property type="term" value="F:siderophore uptake transmembrane transporter activity"/>
    <property type="evidence" value="ECO:0007669"/>
    <property type="project" value="TreeGrafter"/>
</dbReference>
<keyword evidence="5" id="KW-0472">Membrane</keyword>
<dbReference type="OrthoDB" id="9768147at2"/>
<evidence type="ECO:0000256" key="2">
    <source>
        <dbReference type="ARBA" id="ARBA00022448"/>
    </source>
</evidence>
<dbReference type="Proteomes" id="UP000241736">
    <property type="component" value="Unassembled WGS sequence"/>
</dbReference>
<keyword evidence="7" id="KW-0732">Signal</keyword>
<comment type="subcellular location">
    <subcellularLocation>
        <location evidence="1">Cell outer membrane</location>
        <topology evidence="1">Multi-pass membrane protein</topology>
    </subcellularLocation>
</comment>
<feature type="chain" id="PRO_5015133940" evidence="7">
    <location>
        <begin position="28"/>
        <end position="1096"/>
    </location>
</feature>